<dbReference type="OMA" id="ISPMPHP"/>
<reference evidence="5 6" key="1">
    <citation type="journal article" date="2013" name="Nature">
        <title>Insights into bilaterian evolution from three spiralian genomes.</title>
        <authorList>
            <person name="Simakov O."/>
            <person name="Marletaz F."/>
            <person name="Cho S.J."/>
            <person name="Edsinger-Gonzales E."/>
            <person name="Havlak P."/>
            <person name="Hellsten U."/>
            <person name="Kuo D.H."/>
            <person name="Larsson T."/>
            <person name="Lv J."/>
            <person name="Arendt D."/>
            <person name="Savage R."/>
            <person name="Osoegawa K."/>
            <person name="de Jong P."/>
            <person name="Grimwood J."/>
            <person name="Chapman J.A."/>
            <person name="Shapiro H."/>
            <person name="Aerts A."/>
            <person name="Otillar R.P."/>
            <person name="Terry A.Y."/>
            <person name="Boore J.L."/>
            <person name="Grigoriev I.V."/>
            <person name="Lindberg D.R."/>
            <person name="Seaver E.C."/>
            <person name="Weisblat D.A."/>
            <person name="Putnam N.H."/>
            <person name="Rokhsar D.S."/>
        </authorList>
    </citation>
    <scope>NUCLEOTIDE SEQUENCE [LARGE SCALE GENOMIC DNA]</scope>
</reference>
<dbReference type="GO" id="GO:0005634">
    <property type="term" value="C:nucleus"/>
    <property type="evidence" value="ECO:0007669"/>
    <property type="project" value="UniProtKB-SubCell"/>
</dbReference>
<dbReference type="GeneID" id="20248241"/>
<evidence type="ECO:0000256" key="2">
    <source>
        <dbReference type="RuleBase" id="RU000682"/>
    </source>
</evidence>
<dbReference type="CDD" id="cd00086">
    <property type="entry name" value="homeodomain"/>
    <property type="match status" value="1"/>
</dbReference>
<feature type="region of interest" description="Disordered" evidence="3">
    <location>
        <begin position="164"/>
        <end position="196"/>
    </location>
</feature>
<dbReference type="HOGENOM" id="CLU_763505_0_0_1"/>
<dbReference type="SMART" id="SM00389">
    <property type="entry name" value="HOX"/>
    <property type="match status" value="1"/>
</dbReference>
<name>V4BDV5_LOTGI</name>
<dbReference type="EMBL" id="KB199905">
    <property type="protein sequence ID" value="ESP03942.1"/>
    <property type="molecule type" value="Genomic_DNA"/>
</dbReference>
<feature type="DNA-binding region" description="Homeobox" evidence="1">
    <location>
        <begin position="36"/>
        <end position="79"/>
    </location>
</feature>
<proteinExistence type="predicted"/>
<feature type="compositionally biased region" description="Polar residues" evidence="3">
    <location>
        <begin position="166"/>
        <end position="183"/>
    </location>
</feature>
<feature type="compositionally biased region" description="Polar residues" evidence="3">
    <location>
        <begin position="302"/>
        <end position="315"/>
    </location>
</feature>
<dbReference type="GO" id="GO:0003677">
    <property type="term" value="F:DNA binding"/>
    <property type="evidence" value="ECO:0007669"/>
    <property type="project" value="UniProtKB-UniRule"/>
</dbReference>
<feature type="compositionally biased region" description="Polar residues" evidence="3">
    <location>
        <begin position="131"/>
        <end position="147"/>
    </location>
</feature>
<accession>V4BDV5</accession>
<dbReference type="SUPFAM" id="SSF46689">
    <property type="entry name" value="Homeodomain-like"/>
    <property type="match status" value="1"/>
</dbReference>
<feature type="region of interest" description="Disordered" evidence="3">
    <location>
        <begin position="240"/>
        <end position="351"/>
    </location>
</feature>
<evidence type="ECO:0000256" key="3">
    <source>
        <dbReference type="SAM" id="MobiDB-lite"/>
    </source>
</evidence>
<dbReference type="Gene3D" id="1.10.10.60">
    <property type="entry name" value="Homeodomain-like"/>
    <property type="match status" value="1"/>
</dbReference>
<evidence type="ECO:0000259" key="4">
    <source>
        <dbReference type="PROSITE" id="PS50071"/>
    </source>
</evidence>
<feature type="compositionally biased region" description="Polar residues" evidence="3">
    <location>
        <begin position="249"/>
        <end position="265"/>
    </location>
</feature>
<dbReference type="RefSeq" id="XP_009045424.1">
    <property type="nucleotide sequence ID" value="XM_009047176.1"/>
</dbReference>
<dbReference type="CTD" id="20248241"/>
<keyword evidence="1 2" id="KW-0238">DNA-binding</keyword>
<dbReference type="AlphaFoldDB" id="V4BDV5"/>
<organism evidence="5 6">
    <name type="scientific">Lottia gigantea</name>
    <name type="common">Giant owl limpet</name>
    <dbReference type="NCBI Taxonomy" id="225164"/>
    <lineage>
        <taxon>Eukaryota</taxon>
        <taxon>Metazoa</taxon>
        <taxon>Spiralia</taxon>
        <taxon>Lophotrochozoa</taxon>
        <taxon>Mollusca</taxon>
        <taxon>Gastropoda</taxon>
        <taxon>Patellogastropoda</taxon>
        <taxon>Lottioidea</taxon>
        <taxon>Lottiidae</taxon>
        <taxon>Lottia</taxon>
    </lineage>
</organism>
<sequence length="363" mass="40948">MKYTDYSIEAILGFNSKQEISRKTEIKEEINDDEIMKYYNREKYPSLDQLEHISLHLHIKTSTLKAWYRNQRQQDRKSPPRNQKCSVPKAPSQDQGLSPLQPSPITPSQEQTKTHSHPRTTTPPHPRETTQQSTTSPHVTSTSQLSLNDGSYHPYFQLISEKIGISTPQTDGNVKTSPRISPSQHDHRTDQSSPILPNQRFQNQAFPAIPTIPHVLPLHLPFHHYYGPCPVSISSSLDNMQPLDLSKPASRSSPENQRIKQSNSPVHPDRVKTHSPNNRELPGSPNLPDSTHKTSPEHQARTKTSPETVNQANTKIRTKSTKPPKVRSTPSPKLSFVLSPPEKQSHFGSGLRQLVIEGRSFSP</sequence>
<dbReference type="Proteomes" id="UP000030746">
    <property type="component" value="Unassembled WGS sequence"/>
</dbReference>
<keyword evidence="1 2" id="KW-0539">Nucleus</keyword>
<dbReference type="InterPro" id="IPR001356">
    <property type="entry name" value="HD"/>
</dbReference>
<dbReference type="KEGG" id="lgi:LOTGIDRAFT_230237"/>
<feature type="compositionally biased region" description="Basic residues" evidence="3">
    <location>
        <begin position="316"/>
        <end position="325"/>
    </location>
</feature>
<keyword evidence="6" id="KW-1185">Reference proteome</keyword>
<feature type="domain" description="Homeobox" evidence="4">
    <location>
        <begin position="34"/>
        <end position="78"/>
    </location>
</feature>
<comment type="subcellular location">
    <subcellularLocation>
        <location evidence="1 2">Nucleus</location>
    </subcellularLocation>
</comment>
<evidence type="ECO:0000313" key="6">
    <source>
        <dbReference type="Proteomes" id="UP000030746"/>
    </source>
</evidence>
<gene>
    <name evidence="5" type="ORF">LOTGIDRAFT_230237</name>
</gene>
<evidence type="ECO:0000256" key="1">
    <source>
        <dbReference type="PROSITE-ProRule" id="PRU00108"/>
    </source>
</evidence>
<dbReference type="PROSITE" id="PS50071">
    <property type="entry name" value="HOMEOBOX_2"/>
    <property type="match status" value="1"/>
</dbReference>
<protein>
    <recommendedName>
        <fullName evidence="4">Homeobox domain-containing protein</fullName>
    </recommendedName>
</protein>
<feature type="compositionally biased region" description="Basic and acidic residues" evidence="3">
    <location>
        <begin position="290"/>
        <end position="300"/>
    </location>
</feature>
<dbReference type="InterPro" id="IPR009057">
    <property type="entry name" value="Homeodomain-like_sf"/>
</dbReference>
<keyword evidence="1 2" id="KW-0371">Homeobox</keyword>
<feature type="region of interest" description="Disordered" evidence="3">
    <location>
        <begin position="70"/>
        <end position="147"/>
    </location>
</feature>
<dbReference type="Pfam" id="PF00046">
    <property type="entry name" value="Homeodomain"/>
    <property type="match status" value="1"/>
</dbReference>
<evidence type="ECO:0000313" key="5">
    <source>
        <dbReference type="EMBL" id="ESP03942.1"/>
    </source>
</evidence>